<organism evidence="3 4">
    <name type="scientific">Limnohabitans parvus II-B4</name>
    <dbReference type="NCBI Taxonomy" id="1293052"/>
    <lineage>
        <taxon>Bacteria</taxon>
        <taxon>Pseudomonadati</taxon>
        <taxon>Pseudomonadota</taxon>
        <taxon>Betaproteobacteria</taxon>
        <taxon>Burkholderiales</taxon>
        <taxon>Comamonadaceae</taxon>
        <taxon>Limnohabitans</taxon>
    </lineage>
</organism>
<dbReference type="Pfam" id="PF01381">
    <property type="entry name" value="HTH_3"/>
    <property type="match status" value="1"/>
</dbReference>
<evidence type="ECO:0000313" key="4">
    <source>
        <dbReference type="Proteomes" id="UP000250790"/>
    </source>
</evidence>
<name>A0A315EIV0_9BURK</name>
<accession>A0A315EIV0</accession>
<dbReference type="EMBL" id="NESN01000001">
    <property type="protein sequence ID" value="PUE55784.1"/>
    <property type="molecule type" value="Genomic_DNA"/>
</dbReference>
<dbReference type="GO" id="GO:0003677">
    <property type="term" value="F:DNA binding"/>
    <property type="evidence" value="ECO:0007669"/>
    <property type="project" value="InterPro"/>
</dbReference>
<feature type="domain" description="HTH cro/C1-type" evidence="2">
    <location>
        <begin position="83"/>
        <end position="129"/>
    </location>
</feature>
<sequence length="147" mass="15892">MTTFADQLKSEISRLAKKEVRAETQALKKASTQYRSEIAALKRRIAGLEAQIKKQGKGAVRVKAAEKTDEESGTSRRFRVAGFAALRKKLNISAAEMGKLLGVSAQSVYHWETGKTKPRASQLAAIAAVRKLGKRAVAAKLGEPAEA</sequence>
<keyword evidence="1" id="KW-0175">Coiled coil</keyword>
<proteinExistence type="predicted"/>
<reference evidence="3 4" key="1">
    <citation type="submission" date="2017-04" db="EMBL/GenBank/DDBJ databases">
        <title>Unexpected and diverse lifestyles within the genus Limnohabitans.</title>
        <authorList>
            <person name="Kasalicky V."/>
            <person name="Mehrshad M."/>
            <person name="Andrei S.-A."/>
            <person name="Salcher M."/>
            <person name="Kratochvilova H."/>
            <person name="Simek K."/>
            <person name="Ghai R."/>
        </authorList>
    </citation>
    <scope>NUCLEOTIDE SEQUENCE [LARGE SCALE GENOMIC DNA]</scope>
    <source>
        <strain evidence="3 4">II-B4</strain>
    </source>
</reference>
<evidence type="ECO:0000313" key="3">
    <source>
        <dbReference type="EMBL" id="PUE55784.1"/>
    </source>
</evidence>
<dbReference type="AlphaFoldDB" id="A0A315EIV0"/>
<evidence type="ECO:0000256" key="1">
    <source>
        <dbReference type="SAM" id="Coils"/>
    </source>
</evidence>
<feature type="coiled-coil region" evidence="1">
    <location>
        <begin position="5"/>
        <end position="51"/>
    </location>
</feature>
<dbReference type="SUPFAM" id="SSF47413">
    <property type="entry name" value="lambda repressor-like DNA-binding domains"/>
    <property type="match status" value="1"/>
</dbReference>
<dbReference type="RefSeq" id="WP_108311774.1">
    <property type="nucleotide sequence ID" value="NZ_NESN01000001.1"/>
</dbReference>
<keyword evidence="4" id="KW-1185">Reference proteome</keyword>
<protein>
    <recommendedName>
        <fullName evidence="2">HTH cro/C1-type domain-containing protein</fullName>
    </recommendedName>
</protein>
<dbReference type="Proteomes" id="UP000250790">
    <property type="component" value="Unassembled WGS sequence"/>
</dbReference>
<dbReference type="PROSITE" id="PS50943">
    <property type="entry name" value="HTH_CROC1"/>
    <property type="match status" value="1"/>
</dbReference>
<evidence type="ECO:0000259" key="2">
    <source>
        <dbReference type="PROSITE" id="PS50943"/>
    </source>
</evidence>
<dbReference type="CDD" id="cd00093">
    <property type="entry name" value="HTH_XRE"/>
    <property type="match status" value="1"/>
</dbReference>
<dbReference type="OrthoDB" id="5957380at2"/>
<dbReference type="InterPro" id="IPR001387">
    <property type="entry name" value="Cro/C1-type_HTH"/>
</dbReference>
<dbReference type="Gene3D" id="1.10.260.40">
    <property type="entry name" value="lambda repressor-like DNA-binding domains"/>
    <property type="match status" value="1"/>
</dbReference>
<gene>
    <name evidence="3" type="ORF">B9Z37_04395</name>
</gene>
<dbReference type="InterPro" id="IPR010982">
    <property type="entry name" value="Lambda_DNA-bd_dom_sf"/>
</dbReference>
<dbReference type="SMART" id="SM00530">
    <property type="entry name" value="HTH_XRE"/>
    <property type="match status" value="1"/>
</dbReference>
<comment type="caution">
    <text evidence="3">The sequence shown here is derived from an EMBL/GenBank/DDBJ whole genome shotgun (WGS) entry which is preliminary data.</text>
</comment>